<name>A0ABN2NQM7_9PSEU</name>
<feature type="region of interest" description="Disordered" evidence="1">
    <location>
        <begin position="216"/>
        <end position="251"/>
    </location>
</feature>
<reference evidence="2 3" key="1">
    <citation type="journal article" date="2019" name="Int. J. Syst. Evol. Microbiol.">
        <title>The Global Catalogue of Microorganisms (GCM) 10K type strain sequencing project: providing services to taxonomists for standard genome sequencing and annotation.</title>
        <authorList>
            <consortium name="The Broad Institute Genomics Platform"/>
            <consortium name="The Broad Institute Genome Sequencing Center for Infectious Disease"/>
            <person name="Wu L."/>
            <person name="Ma J."/>
        </authorList>
    </citation>
    <scope>NUCLEOTIDE SEQUENCE [LARGE SCALE GENOMIC DNA]</scope>
    <source>
        <strain evidence="2 3">JCM 16009</strain>
    </source>
</reference>
<accession>A0ABN2NQM7</accession>
<evidence type="ECO:0008006" key="4">
    <source>
        <dbReference type="Google" id="ProtNLM"/>
    </source>
</evidence>
<evidence type="ECO:0000313" key="2">
    <source>
        <dbReference type="EMBL" id="GAA1877879.1"/>
    </source>
</evidence>
<evidence type="ECO:0000313" key="3">
    <source>
        <dbReference type="Proteomes" id="UP001500449"/>
    </source>
</evidence>
<keyword evidence="3" id="KW-1185">Reference proteome</keyword>
<dbReference type="SUPFAM" id="SSF52540">
    <property type="entry name" value="P-loop containing nucleoside triphosphate hydrolases"/>
    <property type="match status" value="1"/>
</dbReference>
<dbReference type="EMBL" id="BAAAQK010000028">
    <property type="protein sequence ID" value="GAA1877879.1"/>
    <property type="molecule type" value="Genomic_DNA"/>
</dbReference>
<gene>
    <name evidence="2" type="ORF">GCM10009836_69070</name>
</gene>
<feature type="region of interest" description="Disordered" evidence="1">
    <location>
        <begin position="1"/>
        <end position="39"/>
    </location>
</feature>
<feature type="compositionally biased region" description="Acidic residues" evidence="1">
    <location>
        <begin position="9"/>
        <end position="18"/>
    </location>
</feature>
<proteinExistence type="predicted"/>
<evidence type="ECO:0000256" key="1">
    <source>
        <dbReference type="SAM" id="MobiDB-lite"/>
    </source>
</evidence>
<dbReference type="InterPro" id="IPR027417">
    <property type="entry name" value="P-loop_NTPase"/>
</dbReference>
<organism evidence="2 3">
    <name type="scientific">Pseudonocardia ailaonensis</name>
    <dbReference type="NCBI Taxonomy" id="367279"/>
    <lineage>
        <taxon>Bacteria</taxon>
        <taxon>Bacillati</taxon>
        <taxon>Actinomycetota</taxon>
        <taxon>Actinomycetes</taxon>
        <taxon>Pseudonocardiales</taxon>
        <taxon>Pseudonocardiaceae</taxon>
        <taxon>Pseudonocardia</taxon>
    </lineage>
</organism>
<protein>
    <recommendedName>
        <fullName evidence="4">ATP-binding protein</fullName>
    </recommendedName>
</protein>
<sequence>MIDYGAPEGDPEAYADEDGNVHSDAGGEETADSEKTAKKSAATKLVELAKEGYSFGVTPDGEPFALPIEGPKIVRLLRGGRQSLRAELADQYFDATGSTASQAALSDACMVLEGKAQRLDPTELYLRVARRHDVLVLDLGDATGAAVVVDAAGWKVVETPPVLFRRTALTGEIPRPQRGGDLGKLWAGINVADKYRPLLAAVLVAALEPNIPHPATLLTGEQGTGKSTATRRLSGLIDPSPAQLRKAPRDADTATTAAAGSWMPALDNLSTIPDWLSDAICRWCTGDGDVRRRLYTDGDLHVMSFRRVPIINGIDVGALRGDLADRTVHLMLERIPDTARRDDAEMAAEWEKSWPLILGAILDLTVDVLAALPEVKLASKPRMADFAKIVAAVDQVLGTSGLDTYLNLRTELAQDAAASDPTLVALVEAIKEPFTGTAAELLAAIRPDAEKWKAPEGWPKSARGLSGQMRRNAPTLRSLGWEVTELDRSSSRAKQLRWQIVPPPAESEDERRGANGAAFAATPHSDLFSQVKPDVPGAANGAATVRQTEPVAAGAANEEDALDFAAHFAALDEPSLTCENEDHAANAATAARSAPLLAPVQSKCSLCGLPGRLDSAGRCPHCR</sequence>
<dbReference type="Proteomes" id="UP001500449">
    <property type="component" value="Unassembled WGS sequence"/>
</dbReference>
<feature type="compositionally biased region" description="Polar residues" evidence="1">
    <location>
        <begin position="219"/>
        <end position="231"/>
    </location>
</feature>
<dbReference type="RefSeq" id="WP_344427120.1">
    <property type="nucleotide sequence ID" value="NZ_BAAAQK010000028.1"/>
</dbReference>
<comment type="caution">
    <text evidence="2">The sequence shown here is derived from an EMBL/GenBank/DDBJ whole genome shotgun (WGS) entry which is preliminary data.</text>
</comment>